<evidence type="ECO:0000313" key="1">
    <source>
        <dbReference type="EMBL" id="MBP2021286.1"/>
    </source>
</evidence>
<evidence type="ECO:0000313" key="2">
    <source>
        <dbReference type="Proteomes" id="UP001519308"/>
    </source>
</evidence>
<sequence length="195" mass="22481">MKIKIFKRIKLLFFLLIALALAIISSSFSTKKNLEKKCDLVTEKLTTISELATVKYNYSNVISIKDSLKYKDFVIPFTEKSFVVKYNGYITAGIDLSQAKTYIENNELSILLPSSKILNHTVSEDEIYVFDEKSSAFNKLHINDMLNEIVSEKSAMEDKLVKEGFLDKVNNDTIKFLQDFFKELDYDEIKITIDK</sequence>
<organism evidence="1 2">
    <name type="scientific">Clostridium punense</name>
    <dbReference type="NCBI Taxonomy" id="1054297"/>
    <lineage>
        <taxon>Bacteria</taxon>
        <taxon>Bacillati</taxon>
        <taxon>Bacillota</taxon>
        <taxon>Clostridia</taxon>
        <taxon>Eubacteriales</taxon>
        <taxon>Clostridiaceae</taxon>
        <taxon>Clostridium</taxon>
    </lineage>
</organism>
<accession>A0ABS4K2C7</accession>
<proteinExistence type="predicted"/>
<dbReference type="Proteomes" id="UP001519308">
    <property type="component" value="Unassembled WGS sequence"/>
</dbReference>
<dbReference type="RefSeq" id="WP_161624429.1">
    <property type="nucleotide sequence ID" value="NZ_JAGGLL010000006.1"/>
</dbReference>
<dbReference type="Pfam" id="PF14014">
    <property type="entry name" value="DUF4230"/>
    <property type="match status" value="1"/>
</dbReference>
<gene>
    <name evidence="1" type="ORF">J2Z44_001077</name>
</gene>
<comment type="caution">
    <text evidence="1">The sequence shown here is derived from an EMBL/GenBank/DDBJ whole genome shotgun (WGS) entry which is preliminary data.</text>
</comment>
<name>A0ABS4K2C7_9CLOT</name>
<reference evidence="1 2" key="1">
    <citation type="submission" date="2021-03" db="EMBL/GenBank/DDBJ databases">
        <title>Genomic Encyclopedia of Type Strains, Phase IV (KMG-IV): sequencing the most valuable type-strain genomes for metagenomic binning, comparative biology and taxonomic classification.</title>
        <authorList>
            <person name="Goeker M."/>
        </authorList>
    </citation>
    <scope>NUCLEOTIDE SEQUENCE [LARGE SCALE GENOMIC DNA]</scope>
    <source>
        <strain evidence="1 2">DSM 28650</strain>
    </source>
</reference>
<dbReference type="InterPro" id="IPR025324">
    <property type="entry name" value="DUF4230"/>
</dbReference>
<dbReference type="EMBL" id="JAGGLL010000006">
    <property type="protein sequence ID" value="MBP2021286.1"/>
    <property type="molecule type" value="Genomic_DNA"/>
</dbReference>
<protein>
    <recommendedName>
        <fullName evidence="3">DUF4230 domain-containing protein</fullName>
    </recommendedName>
</protein>
<evidence type="ECO:0008006" key="3">
    <source>
        <dbReference type="Google" id="ProtNLM"/>
    </source>
</evidence>
<keyword evidence="2" id="KW-1185">Reference proteome</keyword>